<feature type="domain" description="Ancillary SecYEG translocon subunit/Cell division coordinator CpoB TPR" evidence="9">
    <location>
        <begin position="15"/>
        <end position="208"/>
    </location>
</feature>
<dbReference type="PANTHER" id="PTHR38035">
    <property type="entry name" value="UPF0070 PROTEIN YFGM"/>
    <property type="match status" value="1"/>
</dbReference>
<dbReference type="Proteomes" id="UP000237839">
    <property type="component" value="Unassembled WGS sequence"/>
</dbReference>
<keyword evidence="7" id="KW-0143">Chaperone</keyword>
<dbReference type="PANTHER" id="PTHR38035:SF1">
    <property type="entry name" value="ANCILLARY SECYEG TRANSLOCON SUBUNIT"/>
    <property type="match status" value="1"/>
</dbReference>
<evidence type="ECO:0000256" key="6">
    <source>
        <dbReference type="ARBA" id="ARBA00023136"/>
    </source>
</evidence>
<comment type="subcellular location">
    <subcellularLocation>
        <location evidence="2">Cell membrane</location>
    </subcellularLocation>
    <subcellularLocation>
        <location evidence="1">Membrane</location>
        <topology evidence="1">Single-pass membrane protein</topology>
    </subcellularLocation>
</comment>
<evidence type="ECO:0000313" key="11">
    <source>
        <dbReference type="Proteomes" id="UP000237839"/>
    </source>
</evidence>
<evidence type="ECO:0000256" key="8">
    <source>
        <dbReference type="SAM" id="Phobius"/>
    </source>
</evidence>
<dbReference type="RefSeq" id="WP_105533213.1">
    <property type="nucleotide sequence ID" value="NZ_PUGF01000018.1"/>
</dbReference>
<dbReference type="InterPro" id="IPR026039">
    <property type="entry name" value="YfgM"/>
</dbReference>
<evidence type="ECO:0000256" key="2">
    <source>
        <dbReference type="ARBA" id="ARBA00004236"/>
    </source>
</evidence>
<evidence type="ECO:0000256" key="5">
    <source>
        <dbReference type="ARBA" id="ARBA00022989"/>
    </source>
</evidence>
<evidence type="ECO:0000313" key="10">
    <source>
        <dbReference type="EMBL" id="PRC91913.1"/>
    </source>
</evidence>
<protein>
    <recommendedName>
        <fullName evidence="9">Ancillary SecYEG translocon subunit/Cell division coordinator CpoB TPR domain-containing protein</fullName>
    </recommendedName>
</protein>
<accession>A0A2S9GW15</accession>
<dbReference type="OrthoDB" id="8521102at2"/>
<proteinExistence type="predicted"/>
<keyword evidence="4 8" id="KW-0812">Transmembrane</keyword>
<evidence type="ECO:0000259" key="9">
    <source>
        <dbReference type="Pfam" id="PF09976"/>
    </source>
</evidence>
<feature type="transmembrane region" description="Helical" evidence="8">
    <location>
        <begin position="20"/>
        <end position="39"/>
    </location>
</feature>
<dbReference type="AlphaFoldDB" id="A0A2S9GW15"/>
<keyword evidence="6 8" id="KW-0472">Membrane</keyword>
<reference evidence="10 11" key="1">
    <citation type="submission" date="2018-02" db="EMBL/GenBank/DDBJ databases">
        <title>Solimicrobium silvestre gen. nov., sp. nov., isolated from alpine forest soil.</title>
        <authorList>
            <person name="Margesin R."/>
            <person name="Albuquerque L."/>
            <person name="Zhang D.-C."/>
            <person name="Froufe H.J.C."/>
            <person name="Severino R."/>
            <person name="Roxo I."/>
            <person name="Egas C."/>
            <person name="Da Costa M.S."/>
        </authorList>
    </citation>
    <scope>NUCLEOTIDE SEQUENCE [LARGE SCALE GENOMIC DNA]</scope>
    <source>
        <strain evidence="10 11">S20-91</strain>
    </source>
</reference>
<organism evidence="10 11">
    <name type="scientific">Solimicrobium silvestre</name>
    <dbReference type="NCBI Taxonomy" id="2099400"/>
    <lineage>
        <taxon>Bacteria</taxon>
        <taxon>Pseudomonadati</taxon>
        <taxon>Pseudomonadota</taxon>
        <taxon>Betaproteobacteria</taxon>
        <taxon>Burkholderiales</taxon>
        <taxon>Oxalobacteraceae</taxon>
        <taxon>Solimicrobium</taxon>
    </lineage>
</organism>
<comment type="caution">
    <text evidence="10">The sequence shown here is derived from an EMBL/GenBank/DDBJ whole genome shotgun (WGS) entry which is preliminary data.</text>
</comment>
<sequence>MAYDHEEQEQLESLKAWWKQYGNLITWTLIIVLSIFSAWKAWGIYQVKQAGQASLLYEEMQKAIHDKDQVKVLRAVTDVQDKFAGTDYAQMASMLAAKNAFEANDLKTAKTQLMWVQEHGKTAEFKSLAKIRLAGILLDEKSYDDALKVLSGDFPAELASAVADRKGDIFVAQNKTDEARTAYQLAIDKSTDKNPGRQLIQLKLDAIGGSPAKVAIESGK</sequence>
<gene>
    <name evidence="10" type="ORF">S2091_3469</name>
</gene>
<evidence type="ECO:0000256" key="3">
    <source>
        <dbReference type="ARBA" id="ARBA00022475"/>
    </source>
</evidence>
<dbReference type="Pfam" id="PF09976">
    <property type="entry name" value="TPR_21"/>
    <property type="match status" value="1"/>
</dbReference>
<evidence type="ECO:0000256" key="7">
    <source>
        <dbReference type="ARBA" id="ARBA00023186"/>
    </source>
</evidence>
<evidence type="ECO:0000256" key="4">
    <source>
        <dbReference type="ARBA" id="ARBA00022692"/>
    </source>
</evidence>
<dbReference type="GO" id="GO:0005886">
    <property type="term" value="C:plasma membrane"/>
    <property type="evidence" value="ECO:0007669"/>
    <property type="project" value="UniProtKB-SubCell"/>
</dbReference>
<evidence type="ECO:0000256" key="1">
    <source>
        <dbReference type="ARBA" id="ARBA00004167"/>
    </source>
</evidence>
<dbReference type="EMBL" id="PUGF01000018">
    <property type="protein sequence ID" value="PRC91913.1"/>
    <property type="molecule type" value="Genomic_DNA"/>
</dbReference>
<keyword evidence="11" id="KW-1185">Reference proteome</keyword>
<keyword evidence="3" id="KW-1003">Cell membrane</keyword>
<name>A0A2S9GW15_9BURK</name>
<dbReference type="PIRSF" id="PIRSF006170">
    <property type="entry name" value="YfgM"/>
    <property type="match status" value="1"/>
</dbReference>
<dbReference type="InterPro" id="IPR018704">
    <property type="entry name" value="SecYEG/CpoB_TPR"/>
</dbReference>
<keyword evidence="5 8" id="KW-1133">Transmembrane helix</keyword>
<dbReference type="GO" id="GO:0044877">
    <property type="term" value="F:protein-containing complex binding"/>
    <property type="evidence" value="ECO:0007669"/>
    <property type="project" value="InterPro"/>
</dbReference>